<comment type="caution">
    <text evidence="9">The sequence shown here is derived from an EMBL/GenBank/DDBJ whole genome shotgun (WGS) entry which is preliminary data.</text>
</comment>
<dbReference type="EC" id="2.7.13.3" evidence="2"/>
<evidence type="ECO:0000256" key="4">
    <source>
        <dbReference type="ARBA" id="ARBA00022679"/>
    </source>
</evidence>
<accession>A0A2W5N1C0</accession>
<keyword evidence="4" id="KW-0808">Transferase</keyword>
<evidence type="ECO:0000313" key="9">
    <source>
        <dbReference type="EMBL" id="PZQ46864.1"/>
    </source>
</evidence>
<organism evidence="9 10">
    <name type="scientific">Rhodovulum sulfidophilum</name>
    <name type="common">Rhodobacter sulfidophilus</name>
    <dbReference type="NCBI Taxonomy" id="35806"/>
    <lineage>
        <taxon>Bacteria</taxon>
        <taxon>Pseudomonadati</taxon>
        <taxon>Pseudomonadota</taxon>
        <taxon>Alphaproteobacteria</taxon>
        <taxon>Rhodobacterales</taxon>
        <taxon>Paracoccaceae</taxon>
        <taxon>Rhodovulum</taxon>
    </lineage>
</organism>
<dbReference type="CDD" id="cd16922">
    <property type="entry name" value="HATPase_EvgS-ArcB-TorS-like"/>
    <property type="match status" value="1"/>
</dbReference>
<dbReference type="Gene3D" id="3.30.565.10">
    <property type="entry name" value="Histidine kinase-like ATPase, C-terminal domain"/>
    <property type="match status" value="1"/>
</dbReference>
<dbReference type="SMART" id="SM00388">
    <property type="entry name" value="HisKA"/>
    <property type="match status" value="1"/>
</dbReference>
<dbReference type="EMBL" id="QFPW01000020">
    <property type="protein sequence ID" value="PZQ46864.1"/>
    <property type="molecule type" value="Genomic_DNA"/>
</dbReference>
<keyword evidence="7" id="KW-0812">Transmembrane</keyword>
<dbReference type="GO" id="GO:0009927">
    <property type="term" value="F:histidine phosphotransfer kinase activity"/>
    <property type="evidence" value="ECO:0007669"/>
    <property type="project" value="TreeGrafter"/>
</dbReference>
<name>A0A2W5N1C0_RHOSU</name>
<dbReference type="AlphaFoldDB" id="A0A2W5N1C0"/>
<dbReference type="PANTHER" id="PTHR43047:SF66">
    <property type="entry name" value="HISKA"/>
    <property type="match status" value="1"/>
</dbReference>
<keyword evidence="5" id="KW-0418">Kinase</keyword>
<dbReference type="InterPro" id="IPR036890">
    <property type="entry name" value="HATPase_C_sf"/>
</dbReference>
<feature type="transmembrane region" description="Helical" evidence="7">
    <location>
        <begin position="20"/>
        <end position="41"/>
    </location>
</feature>
<dbReference type="InterPro" id="IPR003661">
    <property type="entry name" value="HisK_dim/P_dom"/>
</dbReference>
<keyword evidence="7" id="KW-1133">Transmembrane helix</keyword>
<dbReference type="SUPFAM" id="SSF47384">
    <property type="entry name" value="Homodimeric domain of signal transducing histidine kinase"/>
    <property type="match status" value="1"/>
</dbReference>
<sequence length="541" mass="57458">MATEELEDGARILGLSRKLAAIHATGIALLFLVVIATTFWISAQHNTLARAASEELVGSGIASLRTRLGSFALDYSIWDDAYESLLADDRQWVYRNIGNAASEIGTLDLIEFVYPPIGEPFGWREGTAPEGETNVLPRDLLTKILRELDRPDPDLDAPSDTIFAEWNGEPWIFALALVRPVEGPPPGVTPEELPRQVQGLRLSDERLDGIGTELLIDDLRLDPSPPGPGQASLALRDNSGEMVARIVWTAPRPGARILRRVAPPLGIALAIVAIIGLVSARSAVRAASRLEEALTAAKAADRSKTEFLSNVSHELRTPMNGILGVAQLLRTTGLDAEQRELLEILFSSANTQMALISDLLDISRIENGNRALSTAPFEPAMILRDVAEMIGVAAAKKGIAFEADCGGIAGVALLGDGRAFRQIVTNLLGNAVKFTDAGGVSLGAELSREGQGARLVVAVSDTGRGIPAEALPHVFERFYQVDGSATRSAEGTGLGLAISQSLARMMGGTIEVESSFGVGSTFTFAAPFALAPMGESDRDAA</sequence>
<dbReference type="FunFam" id="3.30.565.10:FF:000010">
    <property type="entry name" value="Sensor histidine kinase RcsC"/>
    <property type="match status" value="1"/>
</dbReference>
<dbReference type="PRINTS" id="PR00344">
    <property type="entry name" value="BCTRLSENSOR"/>
</dbReference>
<keyword evidence="3" id="KW-0597">Phosphoprotein</keyword>
<dbReference type="Pfam" id="PF05228">
    <property type="entry name" value="CHASE4"/>
    <property type="match status" value="1"/>
</dbReference>
<dbReference type="InterPro" id="IPR003594">
    <property type="entry name" value="HATPase_dom"/>
</dbReference>
<dbReference type="Pfam" id="PF00512">
    <property type="entry name" value="HisKA"/>
    <property type="match status" value="1"/>
</dbReference>
<dbReference type="PROSITE" id="PS50109">
    <property type="entry name" value="HIS_KIN"/>
    <property type="match status" value="1"/>
</dbReference>
<reference evidence="9 10" key="1">
    <citation type="submission" date="2017-08" db="EMBL/GenBank/DDBJ databases">
        <title>Infants hospitalized years apart are colonized by the same room-sourced microbial strains.</title>
        <authorList>
            <person name="Brooks B."/>
            <person name="Olm M.R."/>
            <person name="Firek B.A."/>
            <person name="Baker R."/>
            <person name="Thomas B.C."/>
            <person name="Morowitz M.J."/>
            <person name="Banfield J.F."/>
        </authorList>
    </citation>
    <scope>NUCLEOTIDE SEQUENCE [LARGE SCALE GENOMIC DNA]</scope>
    <source>
        <strain evidence="9">S2_005_002_R2_34</strain>
    </source>
</reference>
<dbReference type="CDD" id="cd00082">
    <property type="entry name" value="HisKA"/>
    <property type="match status" value="1"/>
</dbReference>
<keyword evidence="7" id="KW-0472">Membrane</keyword>
<evidence type="ECO:0000313" key="10">
    <source>
        <dbReference type="Proteomes" id="UP000249185"/>
    </source>
</evidence>
<dbReference type="GO" id="GO:0005886">
    <property type="term" value="C:plasma membrane"/>
    <property type="evidence" value="ECO:0007669"/>
    <property type="project" value="TreeGrafter"/>
</dbReference>
<feature type="domain" description="Histidine kinase" evidence="8">
    <location>
        <begin position="310"/>
        <end position="530"/>
    </location>
</feature>
<evidence type="ECO:0000256" key="7">
    <source>
        <dbReference type="SAM" id="Phobius"/>
    </source>
</evidence>
<dbReference type="InterPro" id="IPR005467">
    <property type="entry name" value="His_kinase_dom"/>
</dbReference>
<dbReference type="SUPFAM" id="SSF55874">
    <property type="entry name" value="ATPase domain of HSP90 chaperone/DNA topoisomerase II/histidine kinase"/>
    <property type="match status" value="1"/>
</dbReference>
<evidence type="ECO:0000256" key="5">
    <source>
        <dbReference type="ARBA" id="ARBA00022777"/>
    </source>
</evidence>
<dbReference type="PANTHER" id="PTHR43047">
    <property type="entry name" value="TWO-COMPONENT HISTIDINE PROTEIN KINASE"/>
    <property type="match status" value="1"/>
</dbReference>
<dbReference type="SMART" id="SM00387">
    <property type="entry name" value="HATPase_c"/>
    <property type="match status" value="1"/>
</dbReference>
<proteinExistence type="predicted"/>
<dbReference type="Gene3D" id="1.10.287.130">
    <property type="match status" value="1"/>
</dbReference>
<dbReference type="Pfam" id="PF02518">
    <property type="entry name" value="HATPase_c"/>
    <property type="match status" value="1"/>
</dbReference>
<dbReference type="InterPro" id="IPR004358">
    <property type="entry name" value="Sig_transdc_His_kin-like_C"/>
</dbReference>
<dbReference type="InterPro" id="IPR036097">
    <property type="entry name" value="HisK_dim/P_sf"/>
</dbReference>
<gene>
    <name evidence="9" type="ORF">DI556_19060</name>
</gene>
<comment type="catalytic activity">
    <reaction evidence="1">
        <text>ATP + protein L-histidine = ADP + protein N-phospho-L-histidine.</text>
        <dbReference type="EC" id="2.7.13.3"/>
    </reaction>
</comment>
<evidence type="ECO:0000256" key="2">
    <source>
        <dbReference type="ARBA" id="ARBA00012438"/>
    </source>
</evidence>
<evidence type="ECO:0000256" key="1">
    <source>
        <dbReference type="ARBA" id="ARBA00000085"/>
    </source>
</evidence>
<dbReference type="GO" id="GO:0000155">
    <property type="term" value="F:phosphorelay sensor kinase activity"/>
    <property type="evidence" value="ECO:0007669"/>
    <property type="project" value="InterPro"/>
</dbReference>
<feature type="transmembrane region" description="Helical" evidence="7">
    <location>
        <begin position="261"/>
        <end position="280"/>
    </location>
</feature>
<evidence type="ECO:0000256" key="6">
    <source>
        <dbReference type="ARBA" id="ARBA00023012"/>
    </source>
</evidence>
<protein>
    <recommendedName>
        <fullName evidence="2">histidine kinase</fullName>
        <ecNumber evidence="2">2.7.13.3</ecNumber>
    </recommendedName>
</protein>
<evidence type="ECO:0000259" key="8">
    <source>
        <dbReference type="PROSITE" id="PS50109"/>
    </source>
</evidence>
<evidence type="ECO:0000256" key="3">
    <source>
        <dbReference type="ARBA" id="ARBA00022553"/>
    </source>
</evidence>
<dbReference type="Proteomes" id="UP000249185">
    <property type="component" value="Unassembled WGS sequence"/>
</dbReference>
<dbReference type="InterPro" id="IPR007892">
    <property type="entry name" value="CHASE4"/>
</dbReference>
<keyword evidence="6" id="KW-0902">Two-component regulatory system</keyword>